<proteinExistence type="predicted"/>
<dbReference type="OrthoDB" id="877227at2"/>
<name>A0A1M6XJ14_9BACT</name>
<dbReference type="AlphaFoldDB" id="A0A1M6XJ14"/>
<evidence type="ECO:0000256" key="1">
    <source>
        <dbReference type="SAM" id="SignalP"/>
    </source>
</evidence>
<dbReference type="RefSeq" id="WP_073284112.1">
    <property type="nucleotide sequence ID" value="NZ_FRAS01000009.1"/>
</dbReference>
<gene>
    <name evidence="2" type="ORF">SAMN02746009_02056</name>
</gene>
<protein>
    <recommendedName>
        <fullName evidence="4">MetA-pathway of phenol degradation</fullName>
    </recommendedName>
</protein>
<evidence type="ECO:0000313" key="3">
    <source>
        <dbReference type="Proteomes" id="UP000183947"/>
    </source>
</evidence>
<accession>A0A1M6XJ14</accession>
<keyword evidence="3" id="KW-1185">Reference proteome</keyword>
<feature type="chain" id="PRO_5009922460" description="MetA-pathway of phenol degradation" evidence="1">
    <location>
        <begin position="20"/>
        <end position="370"/>
    </location>
</feature>
<evidence type="ECO:0008006" key="4">
    <source>
        <dbReference type="Google" id="ProtNLM"/>
    </source>
</evidence>
<sequence>MRRFYTALIFLFGSLTSQAQGLPGYLITLAGDTVSGSIADATSHLLFYEQPNTEARKVWPKQVRGYGLRGRTAVRSRPVRLATGADSMQFVRPVQIGKASLYSYTHDQGLLLLPPATDTLYELTAANWRVLFNRHLHDCPTMDYTSWQMVQLPFTDKNIRQTIVHYSQCLGPEGQPKAEPQPGIWRHGLGVRTGAYFGGVQKNSLKGRGYLAGLEWTAVRASGWQMSLLGAYSRYTMAAESYSFIGTGGIQTDVQNQIRHHWLTLDLSFGQRIGRPNRLNLYLGGNIGTFYGMAQSEEYQERPTGSNVPFQTKYTTTSTGGLAPYLACSGGVIWPISPKHEVRLLGTYQYFPGDTQGMIGGQAAYTLFWK</sequence>
<keyword evidence="1" id="KW-0732">Signal</keyword>
<evidence type="ECO:0000313" key="2">
    <source>
        <dbReference type="EMBL" id="SHL05957.1"/>
    </source>
</evidence>
<dbReference type="Proteomes" id="UP000183947">
    <property type="component" value="Unassembled WGS sequence"/>
</dbReference>
<organism evidence="2 3">
    <name type="scientific">Hymenobacter psychrotolerans DSM 18569</name>
    <dbReference type="NCBI Taxonomy" id="1121959"/>
    <lineage>
        <taxon>Bacteria</taxon>
        <taxon>Pseudomonadati</taxon>
        <taxon>Bacteroidota</taxon>
        <taxon>Cytophagia</taxon>
        <taxon>Cytophagales</taxon>
        <taxon>Hymenobacteraceae</taxon>
        <taxon>Hymenobacter</taxon>
    </lineage>
</organism>
<reference evidence="3" key="1">
    <citation type="submission" date="2016-11" db="EMBL/GenBank/DDBJ databases">
        <authorList>
            <person name="Varghese N."/>
            <person name="Submissions S."/>
        </authorList>
    </citation>
    <scope>NUCLEOTIDE SEQUENCE [LARGE SCALE GENOMIC DNA]</scope>
    <source>
        <strain evidence="3">DSM 18569</strain>
    </source>
</reference>
<feature type="signal peptide" evidence="1">
    <location>
        <begin position="1"/>
        <end position="19"/>
    </location>
</feature>
<dbReference type="EMBL" id="FRAS01000009">
    <property type="protein sequence ID" value="SHL05957.1"/>
    <property type="molecule type" value="Genomic_DNA"/>
</dbReference>